<feature type="region of interest" description="Disordered" evidence="1">
    <location>
        <begin position="104"/>
        <end position="153"/>
    </location>
</feature>
<sequence length="153" mass="16488">MRYSSTSLERVPSPALVSRSGDRLRSSFTSLVILATSAVSGDNPPAGCPLWTILWSSTRKWAKVTSQPSTFSPSSRPPLFLDELTGLYLCLPFVRWLLRWGPEGEAGERATGGVIPGTGWEGGRSSEKSPKGSGSDTRTHSASRRESCSVVDE</sequence>
<reference evidence="2" key="2">
    <citation type="submission" date="2020-11" db="EMBL/GenBank/DDBJ databases">
        <authorList>
            <consortium name="DOE Joint Genome Institute"/>
            <person name="Kuo A."/>
            <person name="Miyauchi S."/>
            <person name="Kiss E."/>
            <person name="Drula E."/>
            <person name="Kohler A."/>
            <person name="Sanchez-Garcia M."/>
            <person name="Andreopoulos B."/>
            <person name="Barry K.W."/>
            <person name="Bonito G."/>
            <person name="Buee M."/>
            <person name="Carver A."/>
            <person name="Chen C."/>
            <person name="Cichocki N."/>
            <person name="Clum A."/>
            <person name="Culley D."/>
            <person name="Crous P.W."/>
            <person name="Fauchery L."/>
            <person name="Girlanda M."/>
            <person name="Hayes R."/>
            <person name="Keri Z."/>
            <person name="Labutti K."/>
            <person name="Lipzen A."/>
            <person name="Lombard V."/>
            <person name="Magnuson J."/>
            <person name="Maillard F."/>
            <person name="Morin E."/>
            <person name="Murat C."/>
            <person name="Nolan M."/>
            <person name="Ohm R."/>
            <person name="Pangilinan J."/>
            <person name="Pereira M."/>
            <person name="Perotto S."/>
            <person name="Peter M."/>
            <person name="Riley R."/>
            <person name="Sitrit Y."/>
            <person name="Stielow B."/>
            <person name="Szollosi G."/>
            <person name="Zifcakova L."/>
            <person name="Stursova M."/>
            <person name="Spatafora J.W."/>
            <person name="Tedersoo L."/>
            <person name="Vaario L.-M."/>
            <person name="Yamada A."/>
            <person name="Yan M."/>
            <person name="Wang P."/>
            <person name="Xu J."/>
            <person name="Bruns T."/>
            <person name="Baldrian P."/>
            <person name="Vilgalys R."/>
            <person name="Henrissat B."/>
            <person name="Grigoriev I.V."/>
            <person name="Hibbett D."/>
            <person name="Nagy L.G."/>
            <person name="Martin F.M."/>
        </authorList>
    </citation>
    <scope>NUCLEOTIDE SEQUENCE</scope>
    <source>
        <strain evidence="2">UH-Tt-Lm1</strain>
    </source>
</reference>
<protein>
    <submittedName>
        <fullName evidence="2">Uncharacterized protein</fullName>
    </submittedName>
</protein>
<proteinExistence type="predicted"/>
<name>A0A9P6HN30_9AGAM</name>
<comment type="caution">
    <text evidence="2">The sequence shown here is derived from an EMBL/GenBank/DDBJ whole genome shotgun (WGS) entry which is preliminary data.</text>
</comment>
<dbReference type="Proteomes" id="UP000736335">
    <property type="component" value="Unassembled WGS sequence"/>
</dbReference>
<gene>
    <name evidence="2" type="ORF">BJ322DRAFT_1039692</name>
</gene>
<feature type="compositionally biased region" description="Basic and acidic residues" evidence="1">
    <location>
        <begin position="137"/>
        <end position="147"/>
    </location>
</feature>
<evidence type="ECO:0000256" key="1">
    <source>
        <dbReference type="SAM" id="MobiDB-lite"/>
    </source>
</evidence>
<reference evidence="2" key="1">
    <citation type="journal article" date="2020" name="Nat. Commun.">
        <title>Large-scale genome sequencing of mycorrhizal fungi provides insights into the early evolution of symbiotic traits.</title>
        <authorList>
            <person name="Miyauchi S."/>
            <person name="Kiss E."/>
            <person name="Kuo A."/>
            <person name="Drula E."/>
            <person name="Kohler A."/>
            <person name="Sanchez-Garcia M."/>
            <person name="Morin E."/>
            <person name="Andreopoulos B."/>
            <person name="Barry K.W."/>
            <person name="Bonito G."/>
            <person name="Buee M."/>
            <person name="Carver A."/>
            <person name="Chen C."/>
            <person name="Cichocki N."/>
            <person name="Clum A."/>
            <person name="Culley D."/>
            <person name="Crous P.W."/>
            <person name="Fauchery L."/>
            <person name="Girlanda M."/>
            <person name="Hayes R.D."/>
            <person name="Keri Z."/>
            <person name="LaButti K."/>
            <person name="Lipzen A."/>
            <person name="Lombard V."/>
            <person name="Magnuson J."/>
            <person name="Maillard F."/>
            <person name="Murat C."/>
            <person name="Nolan M."/>
            <person name="Ohm R.A."/>
            <person name="Pangilinan J."/>
            <person name="Pereira M.F."/>
            <person name="Perotto S."/>
            <person name="Peter M."/>
            <person name="Pfister S."/>
            <person name="Riley R."/>
            <person name="Sitrit Y."/>
            <person name="Stielow J.B."/>
            <person name="Szollosi G."/>
            <person name="Zifcakova L."/>
            <person name="Stursova M."/>
            <person name="Spatafora J.W."/>
            <person name="Tedersoo L."/>
            <person name="Vaario L.M."/>
            <person name="Yamada A."/>
            <person name="Yan M."/>
            <person name="Wang P."/>
            <person name="Xu J."/>
            <person name="Bruns T."/>
            <person name="Baldrian P."/>
            <person name="Vilgalys R."/>
            <person name="Dunand C."/>
            <person name="Henrissat B."/>
            <person name="Grigoriev I.V."/>
            <person name="Hibbett D."/>
            <person name="Nagy L.G."/>
            <person name="Martin F.M."/>
        </authorList>
    </citation>
    <scope>NUCLEOTIDE SEQUENCE</scope>
    <source>
        <strain evidence="2">UH-Tt-Lm1</strain>
    </source>
</reference>
<evidence type="ECO:0000313" key="2">
    <source>
        <dbReference type="EMBL" id="KAF9791102.1"/>
    </source>
</evidence>
<accession>A0A9P6HN30</accession>
<organism evidence="2 3">
    <name type="scientific">Thelephora terrestris</name>
    <dbReference type="NCBI Taxonomy" id="56493"/>
    <lineage>
        <taxon>Eukaryota</taxon>
        <taxon>Fungi</taxon>
        <taxon>Dikarya</taxon>
        <taxon>Basidiomycota</taxon>
        <taxon>Agaricomycotina</taxon>
        <taxon>Agaricomycetes</taxon>
        <taxon>Thelephorales</taxon>
        <taxon>Thelephoraceae</taxon>
        <taxon>Thelephora</taxon>
    </lineage>
</organism>
<dbReference type="EMBL" id="WIUZ02000002">
    <property type="protein sequence ID" value="KAF9791102.1"/>
    <property type="molecule type" value="Genomic_DNA"/>
</dbReference>
<keyword evidence="3" id="KW-1185">Reference proteome</keyword>
<evidence type="ECO:0000313" key="3">
    <source>
        <dbReference type="Proteomes" id="UP000736335"/>
    </source>
</evidence>
<dbReference type="AlphaFoldDB" id="A0A9P6HN30"/>